<gene>
    <name evidence="1" type="ORF">GCM10011349_27520</name>
</gene>
<organism evidence="1 2">
    <name type="scientific">Novosphingobium indicum</name>
    <dbReference type="NCBI Taxonomy" id="462949"/>
    <lineage>
        <taxon>Bacteria</taxon>
        <taxon>Pseudomonadati</taxon>
        <taxon>Pseudomonadota</taxon>
        <taxon>Alphaproteobacteria</taxon>
        <taxon>Sphingomonadales</taxon>
        <taxon>Sphingomonadaceae</taxon>
        <taxon>Novosphingobium</taxon>
    </lineage>
</organism>
<evidence type="ECO:0000313" key="1">
    <source>
        <dbReference type="EMBL" id="GGN53155.1"/>
    </source>
</evidence>
<dbReference type="Proteomes" id="UP000605099">
    <property type="component" value="Unassembled WGS sequence"/>
</dbReference>
<evidence type="ECO:0008006" key="3">
    <source>
        <dbReference type="Google" id="ProtNLM"/>
    </source>
</evidence>
<protein>
    <recommendedName>
        <fullName evidence="3">Lipoprotein</fullName>
    </recommendedName>
</protein>
<keyword evidence="2" id="KW-1185">Reference proteome</keyword>
<proteinExistence type="predicted"/>
<comment type="caution">
    <text evidence="1">The sequence shown here is derived from an EMBL/GenBank/DDBJ whole genome shotgun (WGS) entry which is preliminary data.</text>
</comment>
<accession>A0ABQ2JT57</accession>
<sequence length="90" mass="9400">MSATLFALALFGCSDDGTACQRLSTPVQTYETQAQCSAQLDEALGTDAAMRADAPTVFAQCLTSRQIALLGKGTVDLTRVNGMEFASAGF</sequence>
<dbReference type="EMBL" id="BMLK01000012">
    <property type="protein sequence ID" value="GGN53155.1"/>
    <property type="molecule type" value="Genomic_DNA"/>
</dbReference>
<evidence type="ECO:0000313" key="2">
    <source>
        <dbReference type="Proteomes" id="UP000605099"/>
    </source>
</evidence>
<dbReference type="RefSeq" id="WP_188820291.1">
    <property type="nucleotide sequence ID" value="NZ_BMLK01000012.1"/>
</dbReference>
<reference evidence="2" key="1">
    <citation type="journal article" date="2019" name="Int. J. Syst. Evol. Microbiol.">
        <title>The Global Catalogue of Microorganisms (GCM) 10K type strain sequencing project: providing services to taxonomists for standard genome sequencing and annotation.</title>
        <authorList>
            <consortium name="The Broad Institute Genomics Platform"/>
            <consortium name="The Broad Institute Genome Sequencing Center for Infectious Disease"/>
            <person name="Wu L."/>
            <person name="Ma J."/>
        </authorList>
    </citation>
    <scope>NUCLEOTIDE SEQUENCE [LARGE SCALE GENOMIC DNA]</scope>
    <source>
        <strain evidence="2">CGMCC 1.6784</strain>
    </source>
</reference>
<name>A0ABQ2JT57_9SPHN</name>